<keyword evidence="2" id="KW-0732">Signal</keyword>
<dbReference type="Pfam" id="PF07898">
    <property type="entry name" value="DUF1676"/>
    <property type="match status" value="1"/>
</dbReference>
<dbReference type="OrthoDB" id="6622845at2759"/>
<reference evidence="4" key="1">
    <citation type="submission" date="2025-08" db="UniProtKB">
        <authorList>
            <consortium name="RefSeq"/>
        </authorList>
    </citation>
    <scope>IDENTIFICATION</scope>
    <source>
        <strain evidence="4">14028-0561.14</strain>
        <tissue evidence="4">Whole fly</tissue>
    </source>
</reference>
<proteinExistence type="predicted"/>
<keyword evidence="1" id="KW-0472">Membrane</keyword>
<feature type="chain" id="PRO_5027574843" evidence="2">
    <location>
        <begin position="21"/>
        <end position="259"/>
    </location>
</feature>
<keyword evidence="1" id="KW-0812">Transmembrane</keyword>
<evidence type="ECO:0000313" key="4">
    <source>
        <dbReference type="RefSeq" id="XP_017037768.1"/>
    </source>
</evidence>
<dbReference type="PANTHER" id="PTHR21879:SF6">
    <property type="entry name" value="OSIRIS 19, ISOFORM A"/>
    <property type="match status" value="1"/>
</dbReference>
<keyword evidence="1" id="KW-1133">Transmembrane helix</keyword>
<sequence>MAKLLLVIVGVAALVAAGQAAGLGSTEQLQRLIAEEQNKCASGQDSMACIKERAMRFVDNVMSKDSYQVSNLEVRSNGQKTAPISEARASSADGFIDAIENYMRGHDVSMNLPLADAKVTVSARNLANNQLSLNLQLNGDEADDDATDVEARGKKHRLRKLAMPILVLILLKAITVIPMAIGILKIKAFNALALGFFSFIVSVGLAIFQLCKKIAHDHHHTAHITAHGPWDGRTFGSVSVPVVEQPQKLAQKLAYQAYA</sequence>
<evidence type="ECO:0000256" key="2">
    <source>
        <dbReference type="SAM" id="SignalP"/>
    </source>
</evidence>
<dbReference type="RefSeq" id="XP_017037768.1">
    <property type="nucleotide sequence ID" value="XM_017182279.2"/>
</dbReference>
<gene>
    <name evidence="4" type="primary">Osi19</name>
</gene>
<dbReference type="InterPro" id="IPR012464">
    <property type="entry name" value="DUF1676"/>
</dbReference>
<dbReference type="PANTHER" id="PTHR21879">
    <property type="entry name" value="FI03362P-RELATED-RELATED"/>
    <property type="match status" value="1"/>
</dbReference>
<evidence type="ECO:0000313" key="3">
    <source>
        <dbReference type="Proteomes" id="UP001652661"/>
    </source>
</evidence>
<feature type="transmembrane region" description="Helical" evidence="1">
    <location>
        <begin position="161"/>
        <end position="184"/>
    </location>
</feature>
<organism evidence="3 4">
    <name type="scientific">Drosophila kikkawai</name>
    <name type="common">Fruit fly</name>
    <dbReference type="NCBI Taxonomy" id="30033"/>
    <lineage>
        <taxon>Eukaryota</taxon>
        <taxon>Metazoa</taxon>
        <taxon>Ecdysozoa</taxon>
        <taxon>Arthropoda</taxon>
        <taxon>Hexapoda</taxon>
        <taxon>Insecta</taxon>
        <taxon>Pterygota</taxon>
        <taxon>Neoptera</taxon>
        <taxon>Endopterygota</taxon>
        <taxon>Diptera</taxon>
        <taxon>Brachycera</taxon>
        <taxon>Muscomorpha</taxon>
        <taxon>Ephydroidea</taxon>
        <taxon>Drosophilidae</taxon>
        <taxon>Drosophila</taxon>
        <taxon>Sophophora</taxon>
    </lineage>
</organism>
<name>A0A6P4JS58_DROKI</name>
<dbReference type="Proteomes" id="UP001652661">
    <property type="component" value="Chromosome 3R"/>
</dbReference>
<dbReference type="GO" id="GO:0016020">
    <property type="term" value="C:membrane"/>
    <property type="evidence" value="ECO:0007669"/>
    <property type="project" value="TreeGrafter"/>
</dbReference>
<accession>A0A6P4JS58</accession>
<feature type="transmembrane region" description="Helical" evidence="1">
    <location>
        <begin position="191"/>
        <end position="210"/>
    </location>
</feature>
<evidence type="ECO:0000256" key="1">
    <source>
        <dbReference type="SAM" id="Phobius"/>
    </source>
</evidence>
<keyword evidence="3" id="KW-1185">Reference proteome</keyword>
<feature type="signal peptide" evidence="2">
    <location>
        <begin position="1"/>
        <end position="20"/>
    </location>
</feature>
<protein>
    <submittedName>
        <fullName evidence="4">Uncharacterized protein Osi19 isoform X2</fullName>
    </submittedName>
</protein>
<dbReference type="AlphaFoldDB" id="A0A6P4JS58"/>